<feature type="region of interest" description="Disordered" evidence="1">
    <location>
        <begin position="62"/>
        <end position="86"/>
    </location>
</feature>
<name>A0A518HJ55_9BACT</name>
<proteinExistence type="predicted"/>
<dbReference type="AlphaFoldDB" id="A0A518HJ55"/>
<dbReference type="RefSeq" id="WP_145384684.1">
    <property type="nucleotide sequence ID" value="NZ_CP037423.1"/>
</dbReference>
<dbReference type="Pfam" id="PF05136">
    <property type="entry name" value="Phage_portal_2"/>
    <property type="match status" value="1"/>
</dbReference>
<dbReference type="GO" id="GO:0005198">
    <property type="term" value="F:structural molecule activity"/>
    <property type="evidence" value="ECO:0007669"/>
    <property type="project" value="InterPro"/>
</dbReference>
<dbReference type="NCBIfam" id="TIGR01539">
    <property type="entry name" value="portal_lambda"/>
    <property type="match status" value="1"/>
</dbReference>
<feature type="region of interest" description="Disordered" evidence="1">
    <location>
        <begin position="542"/>
        <end position="572"/>
    </location>
</feature>
<evidence type="ECO:0000313" key="2">
    <source>
        <dbReference type="EMBL" id="QDV40884.1"/>
    </source>
</evidence>
<dbReference type="Proteomes" id="UP000319004">
    <property type="component" value="Chromosome"/>
</dbReference>
<organism evidence="2 3">
    <name type="scientific">Stieleria neptunia</name>
    <dbReference type="NCBI Taxonomy" id="2527979"/>
    <lineage>
        <taxon>Bacteria</taxon>
        <taxon>Pseudomonadati</taxon>
        <taxon>Planctomycetota</taxon>
        <taxon>Planctomycetia</taxon>
        <taxon>Pirellulales</taxon>
        <taxon>Pirellulaceae</taxon>
        <taxon>Stieleria</taxon>
    </lineage>
</organism>
<dbReference type="GO" id="GO:0019068">
    <property type="term" value="P:virion assembly"/>
    <property type="evidence" value="ECO:0007669"/>
    <property type="project" value="InterPro"/>
</dbReference>
<dbReference type="EMBL" id="CP037423">
    <property type="protein sequence ID" value="QDV40884.1"/>
    <property type="molecule type" value="Genomic_DNA"/>
</dbReference>
<dbReference type="InterPro" id="IPR006429">
    <property type="entry name" value="Phage_lambda_portal"/>
</dbReference>
<dbReference type="KEGG" id="snep:Enr13x_07200"/>
<evidence type="ECO:0000256" key="1">
    <source>
        <dbReference type="SAM" id="MobiDB-lite"/>
    </source>
</evidence>
<sequence length="572" mass="64927">MIALTGSKRPRKPADRKDVSRLERVGNAIDEAIFTVAPTWGERRIASRLKRRLLAEQAGRMKGFGRRSRHAHPSVRSAPHRDGRWFNDHSGINDQLEESQQEMQFRARELYQSNPHAHGAIEGRVSHEIGVGLGCRPQITESKILEKEQADLANKTLKRICKRWSNRGVDRARRQSLDEAQRLICRTYAMFGEAFVLFRDAPFQGPIGLTVEVIDPMRVETPPDHRDDENVRMGIRYHAKTDQIVGYYIRKQVKNGRRYDVEYEFVRRYNSAGQEQVVHLFESMFPGQKRGIPWLCAAFAFLKDLDDFHEAELIGKQIEACFGIVIKTGKRGGTPAEISAGMASGEFDEQGNPFEEIFPGMVERINSDDDLVKVDPSRPGSTFAPFVEASLRAIAAALNYPYELLAKNFFRTTYSSGRLAMLDGRIGFRMRAQAMIHQVLKPLWRRIVDDAFFYGHMDDVTDVLTYTRHAEEFHDHSWGGTSFGAVDPEKEVSAHEVAINSDQETLSEVYADKDQDWLEGMQQRDVELREKIRLEIAREKWEGEERERAGLGAKVGDGSGEVGEESEVAGAA</sequence>
<reference evidence="2 3" key="1">
    <citation type="submission" date="2019-03" db="EMBL/GenBank/DDBJ databases">
        <title>Deep-cultivation of Planctomycetes and their phenomic and genomic characterization uncovers novel biology.</title>
        <authorList>
            <person name="Wiegand S."/>
            <person name="Jogler M."/>
            <person name="Boedeker C."/>
            <person name="Pinto D."/>
            <person name="Vollmers J."/>
            <person name="Rivas-Marin E."/>
            <person name="Kohn T."/>
            <person name="Peeters S.H."/>
            <person name="Heuer A."/>
            <person name="Rast P."/>
            <person name="Oberbeckmann S."/>
            <person name="Bunk B."/>
            <person name="Jeske O."/>
            <person name="Meyerdierks A."/>
            <person name="Storesund J.E."/>
            <person name="Kallscheuer N."/>
            <person name="Luecker S."/>
            <person name="Lage O.M."/>
            <person name="Pohl T."/>
            <person name="Merkel B.J."/>
            <person name="Hornburger P."/>
            <person name="Mueller R.-W."/>
            <person name="Bruemmer F."/>
            <person name="Labrenz M."/>
            <person name="Spormann A.M."/>
            <person name="Op den Camp H."/>
            <person name="Overmann J."/>
            <person name="Amann R."/>
            <person name="Jetten M.S.M."/>
            <person name="Mascher T."/>
            <person name="Medema M.H."/>
            <person name="Devos D.P."/>
            <person name="Kaster A.-K."/>
            <person name="Ovreas L."/>
            <person name="Rohde M."/>
            <person name="Galperin M.Y."/>
            <person name="Jogler C."/>
        </authorList>
    </citation>
    <scope>NUCLEOTIDE SEQUENCE [LARGE SCALE GENOMIC DNA]</scope>
    <source>
        <strain evidence="2 3">Enr13</strain>
    </source>
</reference>
<accession>A0A518HJ55</accession>
<feature type="compositionally biased region" description="Acidic residues" evidence="1">
    <location>
        <begin position="562"/>
        <end position="572"/>
    </location>
</feature>
<protein>
    <submittedName>
        <fullName evidence="2">Phage portal protein, lambda family</fullName>
    </submittedName>
</protein>
<gene>
    <name evidence="2" type="ORF">Enr13x_07200</name>
</gene>
<evidence type="ECO:0000313" key="3">
    <source>
        <dbReference type="Proteomes" id="UP000319004"/>
    </source>
</evidence>
<dbReference type="OrthoDB" id="9770450at2"/>
<feature type="compositionally biased region" description="Basic residues" evidence="1">
    <location>
        <begin position="63"/>
        <end position="73"/>
    </location>
</feature>
<keyword evidence="3" id="KW-1185">Reference proteome</keyword>